<accession>A0A918WTU3</accession>
<organism evidence="2 3">
    <name type="scientific">Streptomyces finlayi</name>
    <dbReference type="NCBI Taxonomy" id="67296"/>
    <lineage>
        <taxon>Bacteria</taxon>
        <taxon>Bacillati</taxon>
        <taxon>Actinomycetota</taxon>
        <taxon>Actinomycetes</taxon>
        <taxon>Kitasatosporales</taxon>
        <taxon>Streptomycetaceae</taxon>
        <taxon>Streptomyces</taxon>
    </lineage>
</organism>
<dbReference type="EMBL" id="BMVC01000002">
    <property type="protein sequence ID" value="GHC81903.1"/>
    <property type="molecule type" value="Genomic_DNA"/>
</dbReference>
<dbReference type="Proteomes" id="UP000638353">
    <property type="component" value="Unassembled WGS sequence"/>
</dbReference>
<feature type="coiled-coil region" evidence="1">
    <location>
        <begin position="84"/>
        <end position="118"/>
    </location>
</feature>
<sequence>MPYLHRTEGEGLLMSRRIDARRGRAARRDAARDERRARLHVLLARADRGVLTPEDCAALRLGVEAEIAESNTHRRSAGGQQAAATRLHARVEAAEQAIVETEQRAETAEQLLDALCSTRTYRDLLAEQLAERHGPLVDEYPPAFHRLLDHVAEQLAPRAQQ</sequence>
<evidence type="ECO:0000256" key="1">
    <source>
        <dbReference type="SAM" id="Coils"/>
    </source>
</evidence>
<proteinExistence type="predicted"/>
<protein>
    <submittedName>
        <fullName evidence="2">Uncharacterized protein</fullName>
    </submittedName>
</protein>
<evidence type="ECO:0000313" key="3">
    <source>
        <dbReference type="Proteomes" id="UP000638353"/>
    </source>
</evidence>
<keyword evidence="1" id="KW-0175">Coiled coil</keyword>
<reference evidence="2" key="1">
    <citation type="journal article" date="2014" name="Int. J. Syst. Evol. Microbiol.">
        <title>Complete genome sequence of Corynebacterium casei LMG S-19264T (=DSM 44701T), isolated from a smear-ripened cheese.</title>
        <authorList>
            <consortium name="US DOE Joint Genome Institute (JGI-PGF)"/>
            <person name="Walter F."/>
            <person name="Albersmeier A."/>
            <person name="Kalinowski J."/>
            <person name="Ruckert C."/>
        </authorList>
    </citation>
    <scope>NUCLEOTIDE SEQUENCE</scope>
    <source>
        <strain evidence="2">JCM 4637</strain>
    </source>
</reference>
<gene>
    <name evidence="2" type="ORF">GCM10010334_09690</name>
</gene>
<comment type="caution">
    <text evidence="2">The sequence shown here is derived from an EMBL/GenBank/DDBJ whole genome shotgun (WGS) entry which is preliminary data.</text>
</comment>
<name>A0A918WTU3_9ACTN</name>
<evidence type="ECO:0000313" key="2">
    <source>
        <dbReference type="EMBL" id="GHC81903.1"/>
    </source>
</evidence>
<reference evidence="2" key="2">
    <citation type="submission" date="2020-09" db="EMBL/GenBank/DDBJ databases">
        <authorList>
            <person name="Sun Q."/>
            <person name="Ohkuma M."/>
        </authorList>
    </citation>
    <scope>NUCLEOTIDE SEQUENCE</scope>
    <source>
        <strain evidence="2">JCM 4637</strain>
    </source>
</reference>
<dbReference type="AlphaFoldDB" id="A0A918WTU3"/>